<evidence type="ECO:0000313" key="4">
    <source>
        <dbReference type="EMBL" id="MCH6166157.1"/>
    </source>
</evidence>
<evidence type="ECO:0000313" key="5">
    <source>
        <dbReference type="Proteomes" id="UP001299970"/>
    </source>
</evidence>
<dbReference type="InterPro" id="IPR046373">
    <property type="entry name" value="Acyl-CoA_Oxase/DH_mid-dom_sf"/>
</dbReference>
<reference evidence="4 5" key="1">
    <citation type="submission" date="2022-03" db="EMBL/GenBank/DDBJ databases">
        <title>Pseudonocardia alaer sp. nov., a novel actinomycete isolated from reed forest soil.</title>
        <authorList>
            <person name="Wang L."/>
        </authorList>
    </citation>
    <scope>NUCLEOTIDE SEQUENCE [LARGE SCALE GENOMIC DNA]</scope>
    <source>
        <strain evidence="4 5">Y-16303</strain>
    </source>
</reference>
<gene>
    <name evidence="4" type="ORF">MMF94_10725</name>
</gene>
<dbReference type="SUPFAM" id="SSF47203">
    <property type="entry name" value="Acyl-CoA dehydrogenase C-terminal domain-like"/>
    <property type="match status" value="1"/>
</dbReference>
<keyword evidence="1" id="KW-0560">Oxidoreductase</keyword>
<keyword evidence="5" id="KW-1185">Reference proteome</keyword>
<dbReference type="PIRSF" id="PIRSF016578">
    <property type="entry name" value="HsaA"/>
    <property type="match status" value="1"/>
</dbReference>
<name>A0ABS9TCC8_9PSEU</name>
<organism evidence="4 5">
    <name type="scientific">Pseudonocardia alaniniphila</name>
    <dbReference type="NCBI Taxonomy" id="75291"/>
    <lineage>
        <taxon>Bacteria</taxon>
        <taxon>Bacillati</taxon>
        <taxon>Actinomycetota</taxon>
        <taxon>Actinomycetes</taxon>
        <taxon>Pseudonocardiales</taxon>
        <taxon>Pseudonocardiaceae</taxon>
        <taxon>Pseudonocardia</taxon>
    </lineage>
</organism>
<dbReference type="InterPro" id="IPR009100">
    <property type="entry name" value="AcylCoA_DH/oxidase_NM_dom_sf"/>
</dbReference>
<dbReference type="SUPFAM" id="SSF56645">
    <property type="entry name" value="Acyl-CoA dehydrogenase NM domain-like"/>
    <property type="match status" value="1"/>
</dbReference>
<dbReference type="Gene3D" id="2.40.110.10">
    <property type="entry name" value="Butyryl-CoA Dehydrogenase, subunit A, domain 2"/>
    <property type="match status" value="1"/>
</dbReference>
<dbReference type="InterPro" id="IPR013786">
    <property type="entry name" value="AcylCoA_DH/ox_N"/>
</dbReference>
<feature type="domain" description="Acyl-CoA dehydrogenase/oxidase N-terminal" evidence="2">
    <location>
        <begin position="15"/>
        <end position="95"/>
    </location>
</feature>
<comment type="caution">
    <text evidence="4">The sequence shown here is derived from an EMBL/GenBank/DDBJ whole genome shotgun (WGS) entry which is preliminary data.</text>
</comment>
<dbReference type="InterPro" id="IPR037069">
    <property type="entry name" value="AcylCoA_DH/ox_N_sf"/>
</dbReference>
<evidence type="ECO:0000259" key="3">
    <source>
        <dbReference type="Pfam" id="PF08028"/>
    </source>
</evidence>
<dbReference type="Gene3D" id="1.10.540.10">
    <property type="entry name" value="Acyl-CoA dehydrogenase/oxidase, N-terminal domain"/>
    <property type="match status" value="1"/>
</dbReference>
<protein>
    <submittedName>
        <fullName evidence="4">Acyl-CoA dehydrogenase family protein</fullName>
    </submittedName>
</protein>
<sequence length="384" mass="41224">MHRPSVLDPGRIPKLLRHTIEASVEKADAQRRLPDELYDELRDCGAFRLLTPRVVGGQQASLVTVLAVYENLARLDASTAWVVWNANLGFIAALLDEAGVSRIWGCGQEPLLANAGIPGTAVPVDGGYRVSGHWKLVSGIATADWFIALAVVTRAEDSPGEAGAPDMRLFALTRAQFVIQDTWDSSGLRGTGSNDVTVEDAFVPSELAARLDARPRIDEFPYSGFIPALVFPGCSAIVLGVAQAAVDELVRLAPGKRTPFGPLLAEQARTQSTLARSEAAVAAARQLLLSVARDLDAAAEKRTPVTVEKRAEFRAAMSHAARVGREVIEAVYELASSSAIYRGTVLERLFRDGMVAVQHANHSAVFFEVAGRVRLGLDPGLPLF</sequence>
<dbReference type="Pfam" id="PF02771">
    <property type="entry name" value="Acyl-CoA_dh_N"/>
    <property type="match status" value="1"/>
</dbReference>
<proteinExistence type="predicted"/>
<dbReference type="InterPro" id="IPR013107">
    <property type="entry name" value="Acyl-CoA_DH_C"/>
</dbReference>
<dbReference type="EMBL" id="JAKXMK010000008">
    <property type="protein sequence ID" value="MCH6166157.1"/>
    <property type="molecule type" value="Genomic_DNA"/>
</dbReference>
<dbReference type="Proteomes" id="UP001299970">
    <property type="component" value="Unassembled WGS sequence"/>
</dbReference>
<dbReference type="RefSeq" id="WP_241036293.1">
    <property type="nucleotide sequence ID" value="NZ_BAAAJF010000020.1"/>
</dbReference>
<dbReference type="Pfam" id="PF08028">
    <property type="entry name" value="Acyl-CoA_dh_2"/>
    <property type="match status" value="1"/>
</dbReference>
<dbReference type="PANTHER" id="PTHR43884:SF25">
    <property type="entry name" value="ACYL-COA DEHYDROGENASE YDBM-RELATED"/>
    <property type="match status" value="1"/>
</dbReference>
<evidence type="ECO:0000259" key="2">
    <source>
        <dbReference type="Pfam" id="PF02771"/>
    </source>
</evidence>
<dbReference type="PANTHER" id="PTHR43884">
    <property type="entry name" value="ACYL-COA DEHYDROGENASE"/>
    <property type="match status" value="1"/>
</dbReference>
<dbReference type="Gene3D" id="1.20.140.10">
    <property type="entry name" value="Butyryl-CoA Dehydrogenase, subunit A, domain 3"/>
    <property type="match status" value="1"/>
</dbReference>
<dbReference type="InterPro" id="IPR036250">
    <property type="entry name" value="AcylCo_DH-like_C"/>
</dbReference>
<feature type="domain" description="Acyl-CoA dehydrogenase C-terminal" evidence="3">
    <location>
        <begin position="234"/>
        <end position="363"/>
    </location>
</feature>
<accession>A0ABS9TCC8</accession>
<evidence type="ECO:0000256" key="1">
    <source>
        <dbReference type="ARBA" id="ARBA00023002"/>
    </source>
</evidence>